<reference evidence="4" key="3">
    <citation type="submission" date="2022-06" db="UniProtKB">
        <authorList>
            <consortium name="EnsemblPlants"/>
        </authorList>
    </citation>
    <scope>IDENTIFICATION</scope>
</reference>
<protein>
    <submittedName>
        <fullName evidence="4">Uncharacterized protein</fullName>
    </submittedName>
</protein>
<keyword evidence="1" id="KW-0677">Repeat</keyword>
<dbReference type="EnsemblPlants" id="TuG1812G0300005279.01.T01">
    <property type="protein sequence ID" value="TuG1812G0300005279.01.T01"/>
    <property type="gene ID" value="TuG1812G0300005279.01"/>
</dbReference>
<proteinExistence type="predicted"/>
<dbReference type="AlphaFoldDB" id="A0A8R7PXG9"/>
<sequence>MSCKPGAVSYNSTLKGSCRAERWKEAEEILQLLLAGGSLLIKECTIFCCKEKSQLQQRII</sequence>
<evidence type="ECO:0000256" key="1">
    <source>
        <dbReference type="ARBA" id="ARBA00022737"/>
    </source>
</evidence>
<feature type="repeat" description="PPR" evidence="3">
    <location>
        <begin position="6"/>
        <end position="40"/>
    </location>
</feature>
<dbReference type="InterPro" id="IPR011990">
    <property type="entry name" value="TPR-like_helical_dom_sf"/>
</dbReference>
<keyword evidence="2" id="KW-0809">Transit peptide</keyword>
<evidence type="ECO:0000256" key="3">
    <source>
        <dbReference type="PROSITE-ProRule" id="PRU00708"/>
    </source>
</evidence>
<reference evidence="5" key="1">
    <citation type="journal article" date="2013" name="Nature">
        <title>Draft genome of the wheat A-genome progenitor Triticum urartu.</title>
        <authorList>
            <person name="Ling H.Q."/>
            <person name="Zhao S."/>
            <person name="Liu D."/>
            <person name="Wang J."/>
            <person name="Sun H."/>
            <person name="Zhang C."/>
            <person name="Fan H."/>
            <person name="Li D."/>
            <person name="Dong L."/>
            <person name="Tao Y."/>
            <person name="Gao C."/>
            <person name="Wu H."/>
            <person name="Li Y."/>
            <person name="Cui Y."/>
            <person name="Guo X."/>
            <person name="Zheng S."/>
            <person name="Wang B."/>
            <person name="Yu K."/>
            <person name="Liang Q."/>
            <person name="Yang W."/>
            <person name="Lou X."/>
            <person name="Chen J."/>
            <person name="Feng M."/>
            <person name="Jian J."/>
            <person name="Zhang X."/>
            <person name="Luo G."/>
            <person name="Jiang Y."/>
            <person name="Liu J."/>
            <person name="Wang Z."/>
            <person name="Sha Y."/>
            <person name="Zhang B."/>
            <person name="Wu H."/>
            <person name="Tang D."/>
            <person name="Shen Q."/>
            <person name="Xue P."/>
            <person name="Zou S."/>
            <person name="Wang X."/>
            <person name="Liu X."/>
            <person name="Wang F."/>
            <person name="Yang Y."/>
            <person name="An X."/>
            <person name="Dong Z."/>
            <person name="Zhang K."/>
            <person name="Zhang X."/>
            <person name="Luo M.C."/>
            <person name="Dvorak J."/>
            <person name="Tong Y."/>
            <person name="Wang J."/>
            <person name="Yang H."/>
            <person name="Li Z."/>
            <person name="Wang D."/>
            <person name="Zhang A."/>
            <person name="Wang J."/>
        </authorList>
    </citation>
    <scope>NUCLEOTIDE SEQUENCE</scope>
    <source>
        <strain evidence="5">cv. G1812</strain>
    </source>
</reference>
<name>A0A8R7PXG9_TRIUA</name>
<organism evidence="4 5">
    <name type="scientific">Triticum urartu</name>
    <name type="common">Red wild einkorn</name>
    <name type="synonym">Crithodium urartu</name>
    <dbReference type="NCBI Taxonomy" id="4572"/>
    <lineage>
        <taxon>Eukaryota</taxon>
        <taxon>Viridiplantae</taxon>
        <taxon>Streptophyta</taxon>
        <taxon>Embryophyta</taxon>
        <taxon>Tracheophyta</taxon>
        <taxon>Spermatophyta</taxon>
        <taxon>Magnoliopsida</taxon>
        <taxon>Liliopsida</taxon>
        <taxon>Poales</taxon>
        <taxon>Poaceae</taxon>
        <taxon>BOP clade</taxon>
        <taxon>Pooideae</taxon>
        <taxon>Triticodae</taxon>
        <taxon>Triticeae</taxon>
        <taxon>Triticinae</taxon>
        <taxon>Triticum</taxon>
    </lineage>
</organism>
<evidence type="ECO:0000313" key="4">
    <source>
        <dbReference type="EnsemblPlants" id="TuG1812G0300005279.01.T01"/>
    </source>
</evidence>
<evidence type="ECO:0000256" key="2">
    <source>
        <dbReference type="ARBA" id="ARBA00022946"/>
    </source>
</evidence>
<keyword evidence="5" id="KW-1185">Reference proteome</keyword>
<dbReference type="Pfam" id="PF12854">
    <property type="entry name" value="PPR_1"/>
    <property type="match status" value="1"/>
</dbReference>
<dbReference type="Gene3D" id="1.25.40.10">
    <property type="entry name" value="Tetratricopeptide repeat domain"/>
    <property type="match status" value="1"/>
</dbReference>
<dbReference type="PROSITE" id="PS51375">
    <property type="entry name" value="PPR"/>
    <property type="match status" value="1"/>
</dbReference>
<dbReference type="Gramene" id="TuG1812G0300005279.01.T01">
    <property type="protein sequence ID" value="TuG1812G0300005279.01.T01"/>
    <property type="gene ID" value="TuG1812G0300005279.01"/>
</dbReference>
<accession>A0A8R7PXG9</accession>
<dbReference type="InterPro" id="IPR002885">
    <property type="entry name" value="PPR_rpt"/>
</dbReference>
<reference evidence="4" key="2">
    <citation type="submission" date="2018-03" db="EMBL/GenBank/DDBJ databases">
        <title>The Triticum urartu genome reveals the dynamic nature of wheat genome evolution.</title>
        <authorList>
            <person name="Ling H."/>
            <person name="Ma B."/>
            <person name="Shi X."/>
            <person name="Liu H."/>
            <person name="Dong L."/>
            <person name="Sun H."/>
            <person name="Cao Y."/>
            <person name="Gao Q."/>
            <person name="Zheng S."/>
            <person name="Li Y."/>
            <person name="Yu Y."/>
            <person name="Du H."/>
            <person name="Qi M."/>
            <person name="Li Y."/>
            <person name="Yu H."/>
            <person name="Cui Y."/>
            <person name="Wang N."/>
            <person name="Chen C."/>
            <person name="Wu H."/>
            <person name="Zhao Y."/>
            <person name="Zhang J."/>
            <person name="Li Y."/>
            <person name="Zhou W."/>
            <person name="Zhang B."/>
            <person name="Hu W."/>
            <person name="Eijk M."/>
            <person name="Tang J."/>
            <person name="Witsenboer H."/>
            <person name="Zhao S."/>
            <person name="Li Z."/>
            <person name="Zhang A."/>
            <person name="Wang D."/>
            <person name="Liang C."/>
        </authorList>
    </citation>
    <scope>NUCLEOTIDE SEQUENCE [LARGE SCALE GENOMIC DNA]</scope>
    <source>
        <strain evidence="4">cv. G1812</strain>
    </source>
</reference>
<evidence type="ECO:0000313" key="5">
    <source>
        <dbReference type="Proteomes" id="UP000015106"/>
    </source>
</evidence>
<dbReference type="Proteomes" id="UP000015106">
    <property type="component" value="Chromosome 3"/>
</dbReference>